<dbReference type="InterPro" id="IPR025588">
    <property type="entry name" value="YcxB-like_C"/>
</dbReference>
<keyword evidence="1" id="KW-0812">Transmembrane</keyword>
<dbReference type="Proteomes" id="UP000829194">
    <property type="component" value="Chromosome"/>
</dbReference>
<dbReference type="RefSeq" id="WP_057944398.1">
    <property type="nucleotide sequence ID" value="NZ_CP011131.1"/>
</dbReference>
<name>A0ABY3XBJ2_9GAMM</name>
<sequence length="173" mass="18821">MDSPEKISFPSSFSYWERVRASALLMLERKASYVFIAFWPLAAFGLAALSLSKGRPFDAQLCAVVAGCLLFVPAMLLLGAASTHYLYKQSREPFTYVFDDDGIRAVGVSYEYAHKWPVIFKVKRRAGFLMFFFAPGAAHCIPLHSIADADLQASLIAMAAAKGADVSGAVTPA</sequence>
<keyword evidence="1" id="KW-1133">Transmembrane helix</keyword>
<evidence type="ECO:0000256" key="1">
    <source>
        <dbReference type="SAM" id="Phobius"/>
    </source>
</evidence>
<keyword evidence="1" id="KW-0472">Membrane</keyword>
<feature type="transmembrane region" description="Helical" evidence="1">
    <location>
        <begin position="31"/>
        <end position="49"/>
    </location>
</feature>
<evidence type="ECO:0000313" key="3">
    <source>
        <dbReference type="EMBL" id="UNP28854.1"/>
    </source>
</evidence>
<keyword evidence="4" id="KW-1185">Reference proteome</keyword>
<proteinExistence type="predicted"/>
<dbReference type="Pfam" id="PF14317">
    <property type="entry name" value="YcxB"/>
    <property type="match status" value="1"/>
</dbReference>
<reference evidence="3 4" key="1">
    <citation type="submission" date="2022-03" db="EMBL/GenBank/DDBJ databases">
        <title>Complete genome sequence of Lysobacter capsici VKM B-2533 and Lysobacter gummosus 10.1.1, promising sources of lytic agents.</title>
        <authorList>
            <person name="Tarlachkov S.V."/>
            <person name="Kudryakova I.V."/>
            <person name="Afoshin A.S."/>
            <person name="Leontyevskaya E.A."/>
            <person name="Leontyevskaya N.V."/>
        </authorList>
    </citation>
    <scope>NUCLEOTIDE SEQUENCE [LARGE SCALE GENOMIC DNA]</scope>
    <source>
        <strain evidence="3 4">10.1.1</strain>
    </source>
</reference>
<accession>A0ABY3XBJ2</accession>
<feature type="transmembrane region" description="Helical" evidence="1">
    <location>
        <begin position="61"/>
        <end position="87"/>
    </location>
</feature>
<dbReference type="EMBL" id="CP093547">
    <property type="protein sequence ID" value="UNP28854.1"/>
    <property type="molecule type" value="Genomic_DNA"/>
</dbReference>
<evidence type="ECO:0000313" key="4">
    <source>
        <dbReference type="Proteomes" id="UP000829194"/>
    </source>
</evidence>
<evidence type="ECO:0000259" key="2">
    <source>
        <dbReference type="Pfam" id="PF14317"/>
    </source>
</evidence>
<feature type="domain" description="YcxB-like C-terminal" evidence="2">
    <location>
        <begin position="98"/>
        <end position="155"/>
    </location>
</feature>
<organism evidence="3 4">
    <name type="scientific">Lysobacter gummosus</name>
    <dbReference type="NCBI Taxonomy" id="262324"/>
    <lineage>
        <taxon>Bacteria</taxon>
        <taxon>Pseudomonadati</taxon>
        <taxon>Pseudomonadota</taxon>
        <taxon>Gammaproteobacteria</taxon>
        <taxon>Lysobacterales</taxon>
        <taxon>Lysobacteraceae</taxon>
        <taxon>Lysobacter</taxon>
    </lineage>
</organism>
<protein>
    <submittedName>
        <fullName evidence="3">YcxB family protein</fullName>
    </submittedName>
</protein>
<gene>
    <name evidence="3" type="ORF">MOV92_20640</name>
</gene>